<protein>
    <recommendedName>
        <fullName evidence="1">Transposase IS204/IS1001/IS1096/IS1165 DDE domain-containing protein</fullName>
    </recommendedName>
</protein>
<dbReference type="AlphaFoldDB" id="A0A2H4V9F7"/>
<feature type="domain" description="Transposase IS204/IS1001/IS1096/IS1165 DDE" evidence="1">
    <location>
        <begin position="197"/>
        <end position="385"/>
    </location>
</feature>
<dbReference type="Proteomes" id="UP000232806">
    <property type="component" value="Chromosome"/>
</dbReference>
<sequence>MPNEIITTLSSSIASMQLNLFHFVVEKPKFDEVLTRRFQRSEITRNVNKNLNLLSNNHFEYLNPICPNCNSNHVIKQEYHERNPILADSGPQKIYLRRYKCKSCSKKFTTSLDSVIKPHHRYVNIYSDKLESLIQTGYRSLRKLGEDFQTFFGNSPSHTTIKKWQTIEVEKRITNTITLYSGYYAYDEQYIRLNGKRHYRLTLYDTILNIPIAEEIAPKRTTETIKRFIEESTKNQPLIAITTDHFRRYKRIMDKISVKHQLCIFHLFKMIGNSVHKILKSKNVSKREKITLCLYFTDIKNIFRTYNEETSINRLETLLDKFKDIPKVLQRYLTKKILPDFQRLTHFMRSPFIQRTSNKVENYYRQTDPNQIKKIYKTIKGILSYLNQKMKKWTAKHGKNINTQ</sequence>
<dbReference type="Pfam" id="PF01610">
    <property type="entry name" value="DDE_Tnp_ISL3"/>
    <property type="match status" value="1"/>
</dbReference>
<evidence type="ECO:0000313" key="2">
    <source>
        <dbReference type="EMBL" id="AUB54721.1"/>
    </source>
</evidence>
<dbReference type="EMBL" id="CP017766">
    <property type="protein sequence ID" value="AUB54721.1"/>
    <property type="molecule type" value="Genomic_DNA"/>
</dbReference>
<gene>
    <name evidence="2" type="ORF">BK007_00915</name>
</gene>
<name>A0A2H4V9F7_9EURY</name>
<proteinExistence type="predicted"/>
<reference evidence="2 3" key="1">
    <citation type="submission" date="2016-10" db="EMBL/GenBank/DDBJ databases">
        <title>Comparative genomics between deep and shallow subseafloor isolates.</title>
        <authorList>
            <person name="Ishii S."/>
            <person name="Miller J.R."/>
            <person name="Sutton G."/>
            <person name="Suzuki S."/>
            <person name="Methe B."/>
            <person name="Inagaki F."/>
            <person name="Imachi H."/>
        </authorList>
    </citation>
    <scope>NUCLEOTIDE SEQUENCE [LARGE SCALE GENOMIC DNA]</scope>
    <source>
        <strain evidence="2 3">MO-MB1</strain>
    </source>
</reference>
<dbReference type="OrthoDB" id="71024at2157"/>
<dbReference type="GeneID" id="35124010"/>
<organism evidence="2 3">
    <name type="scientific">Methanobacterium subterraneum</name>
    <dbReference type="NCBI Taxonomy" id="59277"/>
    <lineage>
        <taxon>Archaea</taxon>
        <taxon>Methanobacteriati</taxon>
        <taxon>Methanobacteriota</taxon>
        <taxon>Methanomada group</taxon>
        <taxon>Methanobacteria</taxon>
        <taxon>Methanobacteriales</taxon>
        <taxon>Methanobacteriaceae</taxon>
        <taxon>Methanobacterium</taxon>
    </lineage>
</organism>
<accession>A0A2H4V9F7</accession>
<dbReference type="InterPro" id="IPR002560">
    <property type="entry name" value="Transposase_DDE"/>
</dbReference>
<dbReference type="RefSeq" id="WP_100907283.1">
    <property type="nucleotide sequence ID" value="NZ_CP017766.1"/>
</dbReference>
<evidence type="ECO:0000313" key="3">
    <source>
        <dbReference type="Proteomes" id="UP000232806"/>
    </source>
</evidence>
<evidence type="ECO:0000259" key="1">
    <source>
        <dbReference type="Pfam" id="PF01610"/>
    </source>
</evidence>